<name>A0ABT3CA33_9MYCO</name>
<evidence type="ECO:0000313" key="3">
    <source>
        <dbReference type="Proteomes" id="UP001526201"/>
    </source>
</evidence>
<dbReference type="Pfam" id="PF12961">
    <property type="entry name" value="DUF3850"/>
    <property type="match status" value="1"/>
</dbReference>
<dbReference type="EMBL" id="JACKTY010000020">
    <property type="protein sequence ID" value="MCV7226096.1"/>
    <property type="molecule type" value="Genomic_DNA"/>
</dbReference>
<dbReference type="RefSeq" id="WP_264066932.1">
    <property type="nucleotide sequence ID" value="NZ_JACKTY010000020.1"/>
</dbReference>
<dbReference type="InterPro" id="IPR039440">
    <property type="entry name" value="DUF3850"/>
</dbReference>
<reference evidence="2 3" key="1">
    <citation type="journal article" date="2022" name="BMC Genomics">
        <title>Comparative genome analysis of mycobacteria focusing on tRNA and non-coding RNA.</title>
        <authorList>
            <person name="Behra P.R.K."/>
            <person name="Pettersson B.M.F."/>
            <person name="Ramesh M."/>
            <person name="Das S."/>
            <person name="Dasgupta S."/>
            <person name="Kirsebom L.A."/>
        </authorList>
    </citation>
    <scope>NUCLEOTIDE SEQUENCE [LARGE SCALE GENOMIC DNA]</scope>
    <source>
        <strain evidence="2 3">DSM 44078</strain>
    </source>
</reference>
<dbReference type="Gene3D" id="2.30.130.30">
    <property type="entry name" value="Hypothetical protein"/>
    <property type="match status" value="1"/>
</dbReference>
<comment type="caution">
    <text evidence="2">The sequence shown here is derived from an EMBL/GenBank/DDBJ whole genome shotgun (WGS) entry which is preliminary data.</text>
</comment>
<organism evidence="2 3">
    <name type="scientific">Mycolicibacterium komossense</name>
    <dbReference type="NCBI Taxonomy" id="1779"/>
    <lineage>
        <taxon>Bacteria</taxon>
        <taxon>Bacillati</taxon>
        <taxon>Actinomycetota</taxon>
        <taxon>Actinomycetes</taxon>
        <taxon>Mycobacteriales</taxon>
        <taxon>Mycobacteriaceae</taxon>
        <taxon>Mycolicibacterium</taxon>
    </lineage>
</organism>
<keyword evidence="3" id="KW-1185">Reference proteome</keyword>
<dbReference type="Proteomes" id="UP001526201">
    <property type="component" value="Unassembled WGS sequence"/>
</dbReference>
<gene>
    <name evidence="2" type="ORF">H7J73_08630</name>
</gene>
<protein>
    <submittedName>
        <fullName evidence="2">DUF3850 domain-containing protein</fullName>
    </submittedName>
</protein>
<dbReference type="SUPFAM" id="SSF88697">
    <property type="entry name" value="PUA domain-like"/>
    <property type="match status" value="1"/>
</dbReference>
<accession>A0ABT3CA33</accession>
<evidence type="ECO:0000259" key="1">
    <source>
        <dbReference type="Pfam" id="PF12961"/>
    </source>
</evidence>
<evidence type="ECO:0000313" key="2">
    <source>
        <dbReference type="EMBL" id="MCV7226096.1"/>
    </source>
</evidence>
<proteinExistence type="predicted"/>
<dbReference type="InterPro" id="IPR015947">
    <property type="entry name" value="PUA-like_sf"/>
</dbReference>
<feature type="domain" description="DUF3850" evidence="1">
    <location>
        <begin position="3"/>
        <end position="75"/>
    </location>
</feature>
<sequence length="116" mass="13617">MTTHDVKIEPRWFDRIQGNEKFAEVRFDDRDYQTGDTVRFWRNDTEPEYRYSVERRITHVLRAADGLAGGYVVLSLADPRVDDYRSRWERGIAENERLARSNAGLRGVNTRLRNGA</sequence>